<gene>
    <name evidence="3" type="ORF">GCM10011316_33260</name>
</gene>
<evidence type="ECO:0000259" key="2">
    <source>
        <dbReference type="Pfam" id="PF13840"/>
    </source>
</evidence>
<dbReference type="Pfam" id="PF13840">
    <property type="entry name" value="ACT_7"/>
    <property type="match status" value="1"/>
</dbReference>
<proteinExistence type="predicted"/>
<dbReference type="Pfam" id="PF10000">
    <property type="entry name" value="ACT_3"/>
    <property type="match status" value="1"/>
</dbReference>
<organism evidence="3 4">
    <name type="scientific">Roseibium aquae</name>
    <dbReference type="NCBI Taxonomy" id="1323746"/>
    <lineage>
        <taxon>Bacteria</taxon>
        <taxon>Pseudomonadati</taxon>
        <taxon>Pseudomonadota</taxon>
        <taxon>Alphaproteobacteria</taxon>
        <taxon>Hyphomicrobiales</taxon>
        <taxon>Stappiaceae</taxon>
        <taxon>Roseibium</taxon>
    </lineage>
</organism>
<dbReference type="InterPro" id="IPR018717">
    <property type="entry name" value="DUF2241"/>
</dbReference>
<dbReference type="InterPro" id="IPR045865">
    <property type="entry name" value="ACT-like_dom_sf"/>
</dbReference>
<sequence>MRGETDLAKLVSGMRPVLDPKDYVFGTFPENALTDVAVHGPLGLFLEAEGVTAILPLDVALKLAADRSPDLGLDVSRTFRRITLTVHSSLEAVGLTAAVSRALADAGIPANVVAAYFHDHVFVPAEDADRAMEVLLQLSLGSVDIA</sequence>
<evidence type="ECO:0000259" key="1">
    <source>
        <dbReference type="Pfam" id="PF10000"/>
    </source>
</evidence>
<dbReference type="AlphaFoldDB" id="A0A916X220"/>
<accession>A0A916X220</accession>
<name>A0A916X220_9HYPH</name>
<dbReference type="RefSeq" id="WP_150496795.1">
    <property type="nucleotide sequence ID" value="NZ_BMFA01000011.1"/>
</dbReference>
<dbReference type="InterPro" id="IPR027795">
    <property type="entry name" value="CASTOR_ACT_dom"/>
</dbReference>
<dbReference type="OrthoDB" id="517867at2"/>
<evidence type="ECO:0000313" key="4">
    <source>
        <dbReference type="Proteomes" id="UP000605148"/>
    </source>
</evidence>
<feature type="domain" description="DUF2241" evidence="1">
    <location>
        <begin position="3"/>
        <end position="63"/>
    </location>
</feature>
<reference evidence="3" key="2">
    <citation type="submission" date="2020-09" db="EMBL/GenBank/DDBJ databases">
        <authorList>
            <person name="Sun Q."/>
            <person name="Zhou Y."/>
        </authorList>
    </citation>
    <scope>NUCLEOTIDE SEQUENCE</scope>
    <source>
        <strain evidence="3">CGMCC 1.12426</strain>
    </source>
</reference>
<dbReference type="EMBL" id="BMFA01000011">
    <property type="protein sequence ID" value="GGB58523.1"/>
    <property type="molecule type" value="Genomic_DNA"/>
</dbReference>
<dbReference type="Proteomes" id="UP000605148">
    <property type="component" value="Unassembled WGS sequence"/>
</dbReference>
<dbReference type="PANTHER" id="PTHR39199">
    <property type="entry name" value="BLR5128 PROTEIN"/>
    <property type="match status" value="1"/>
</dbReference>
<protein>
    <submittedName>
        <fullName evidence="3">Transporter</fullName>
    </submittedName>
</protein>
<dbReference type="PANTHER" id="PTHR39199:SF1">
    <property type="entry name" value="BLR5128 PROTEIN"/>
    <property type="match status" value="1"/>
</dbReference>
<comment type="caution">
    <text evidence="3">The sequence shown here is derived from an EMBL/GenBank/DDBJ whole genome shotgun (WGS) entry which is preliminary data.</text>
</comment>
<dbReference type="Gene3D" id="3.30.2130.10">
    <property type="entry name" value="VC0802-like"/>
    <property type="match status" value="1"/>
</dbReference>
<feature type="domain" description="CASTOR ACT" evidence="2">
    <location>
        <begin position="82"/>
        <end position="135"/>
    </location>
</feature>
<keyword evidence="4" id="KW-1185">Reference proteome</keyword>
<reference evidence="3" key="1">
    <citation type="journal article" date="2014" name="Int. J. Syst. Evol. Microbiol.">
        <title>Complete genome sequence of Corynebacterium casei LMG S-19264T (=DSM 44701T), isolated from a smear-ripened cheese.</title>
        <authorList>
            <consortium name="US DOE Joint Genome Institute (JGI-PGF)"/>
            <person name="Walter F."/>
            <person name="Albersmeier A."/>
            <person name="Kalinowski J."/>
            <person name="Ruckert C."/>
        </authorList>
    </citation>
    <scope>NUCLEOTIDE SEQUENCE</scope>
    <source>
        <strain evidence="3">CGMCC 1.12426</strain>
    </source>
</reference>
<evidence type="ECO:0000313" key="3">
    <source>
        <dbReference type="EMBL" id="GGB58523.1"/>
    </source>
</evidence>
<dbReference type="SUPFAM" id="SSF55021">
    <property type="entry name" value="ACT-like"/>
    <property type="match status" value="2"/>
</dbReference>